<dbReference type="PROSITE" id="PS51767">
    <property type="entry name" value="PEPTIDASE_A1"/>
    <property type="match status" value="1"/>
</dbReference>
<dbReference type="EMBL" id="JAUTXT010000009">
    <property type="protein sequence ID" value="KAK3676679.1"/>
    <property type="molecule type" value="Genomic_DNA"/>
</dbReference>
<feature type="transmembrane region" description="Helical" evidence="3">
    <location>
        <begin position="453"/>
        <end position="475"/>
    </location>
</feature>
<name>A0AAE0WRG9_9PEZI</name>
<reference evidence="5" key="1">
    <citation type="submission" date="2023-07" db="EMBL/GenBank/DDBJ databases">
        <title>Black Yeasts Isolated from many extreme environments.</title>
        <authorList>
            <person name="Coleine C."/>
            <person name="Stajich J.E."/>
            <person name="Selbmann L."/>
        </authorList>
    </citation>
    <scope>NUCLEOTIDE SEQUENCE</scope>
    <source>
        <strain evidence="5">CCFEE 5485</strain>
    </source>
</reference>
<dbReference type="GO" id="GO:0000324">
    <property type="term" value="C:fungal-type vacuole"/>
    <property type="evidence" value="ECO:0007669"/>
    <property type="project" value="TreeGrafter"/>
</dbReference>
<evidence type="ECO:0000256" key="1">
    <source>
        <dbReference type="ARBA" id="ARBA00007447"/>
    </source>
</evidence>
<organism evidence="5 6">
    <name type="scientific">Recurvomyces mirabilis</name>
    <dbReference type="NCBI Taxonomy" id="574656"/>
    <lineage>
        <taxon>Eukaryota</taxon>
        <taxon>Fungi</taxon>
        <taxon>Dikarya</taxon>
        <taxon>Ascomycota</taxon>
        <taxon>Pezizomycotina</taxon>
        <taxon>Dothideomycetes</taxon>
        <taxon>Dothideomycetidae</taxon>
        <taxon>Mycosphaerellales</taxon>
        <taxon>Teratosphaeriaceae</taxon>
        <taxon>Recurvomyces</taxon>
    </lineage>
</organism>
<evidence type="ECO:0000256" key="3">
    <source>
        <dbReference type="SAM" id="Phobius"/>
    </source>
</evidence>
<dbReference type="InterPro" id="IPR034164">
    <property type="entry name" value="Pepsin-like_dom"/>
</dbReference>
<dbReference type="PRINTS" id="PR00792">
    <property type="entry name" value="PEPSIN"/>
</dbReference>
<proteinExistence type="inferred from homology"/>
<keyword evidence="3" id="KW-0472">Membrane</keyword>
<protein>
    <recommendedName>
        <fullName evidence="4">Peptidase A1 domain-containing protein</fullName>
    </recommendedName>
</protein>
<keyword evidence="6" id="KW-1185">Reference proteome</keyword>
<evidence type="ECO:0000256" key="2">
    <source>
        <dbReference type="SAM" id="MobiDB-lite"/>
    </source>
</evidence>
<gene>
    <name evidence="5" type="ORF">LTR78_003454</name>
</gene>
<feature type="region of interest" description="Disordered" evidence="2">
    <location>
        <begin position="545"/>
        <end position="597"/>
    </location>
</feature>
<dbReference type="GO" id="GO:0006508">
    <property type="term" value="P:proteolysis"/>
    <property type="evidence" value="ECO:0007669"/>
    <property type="project" value="InterPro"/>
</dbReference>
<comment type="similarity">
    <text evidence="1">Belongs to the peptidase A1 family.</text>
</comment>
<accession>A0AAE0WRG9</accession>
<dbReference type="CDD" id="cd05471">
    <property type="entry name" value="pepsin_like"/>
    <property type="match status" value="1"/>
</dbReference>
<dbReference type="Pfam" id="PF00026">
    <property type="entry name" value="Asp"/>
    <property type="match status" value="1"/>
</dbReference>
<dbReference type="InterPro" id="IPR001461">
    <property type="entry name" value="Aspartic_peptidase_A1"/>
</dbReference>
<sequence>MDLMQVSLRAQNSPVDGRVASQGSRDAMFNNTTIAAPISWTPSAYWDGNDGLWNTFTVGVGTPQQNFRILPSTAGQETWLPNPEGCETANPANPGYCGSLRGALPYQGSNSSGFANNESSSWDLIGLYTVDAEEADLGYEGNGLYGFDTVKLNGTNEAVNQTGQVLASVPDLDYWLGYFGLGPKTINFTTFNQPIPNYMSNLVNSHQIPSLSWGYTAGAHYRNQSPASLTLGGYDTSRFTPSYISFSMDADNSRPLQVGVQGAIAEGALDGAGVNLWPTPTYHFIDSTLPHIWLPSDACDAFVAAFGLTYDNTTDLFLINSTMRQRWLNDKPTVTFVLANTTVLGGQTQTIELPYAAFDMQASYPYYQNATNYFPIRRAANDSQYTIGRTFLQEAYLIVDHERNNFTVAPTMFDKLDEPHFVAIYKPTNTSTDSSSDDGGNSNKGSQGLSGGAIGGIAVGVIAIIALLGLAIWFFTRRSDKPKHQPLPTSDLEKLEGYLADKKDGTQVHGTELDFQQNLHEVPGSMARHPSELPSPAAATEVEGDMGKMRGRPGMYEMPGSGQGSGSLEAPGSDGVRHELYGSGPAHSLSRANQHLP</sequence>
<dbReference type="InterPro" id="IPR033121">
    <property type="entry name" value="PEPTIDASE_A1"/>
</dbReference>
<dbReference type="Proteomes" id="UP001274830">
    <property type="component" value="Unassembled WGS sequence"/>
</dbReference>
<dbReference type="Gene3D" id="2.40.70.10">
    <property type="entry name" value="Acid Proteases"/>
    <property type="match status" value="2"/>
</dbReference>
<dbReference type="PANTHER" id="PTHR47966:SF51">
    <property type="entry name" value="BETA-SITE APP-CLEAVING ENZYME, ISOFORM A-RELATED"/>
    <property type="match status" value="1"/>
</dbReference>
<evidence type="ECO:0000259" key="4">
    <source>
        <dbReference type="PROSITE" id="PS51767"/>
    </source>
</evidence>
<comment type="caution">
    <text evidence="5">The sequence shown here is derived from an EMBL/GenBank/DDBJ whole genome shotgun (WGS) entry which is preliminary data.</text>
</comment>
<dbReference type="GO" id="GO:0004190">
    <property type="term" value="F:aspartic-type endopeptidase activity"/>
    <property type="evidence" value="ECO:0007669"/>
    <property type="project" value="InterPro"/>
</dbReference>
<dbReference type="AlphaFoldDB" id="A0AAE0WRG9"/>
<dbReference type="SUPFAM" id="SSF50630">
    <property type="entry name" value="Acid proteases"/>
    <property type="match status" value="1"/>
</dbReference>
<feature type="domain" description="Peptidase A1" evidence="4">
    <location>
        <begin position="54"/>
        <end position="409"/>
    </location>
</feature>
<evidence type="ECO:0000313" key="6">
    <source>
        <dbReference type="Proteomes" id="UP001274830"/>
    </source>
</evidence>
<dbReference type="InterPro" id="IPR021109">
    <property type="entry name" value="Peptidase_aspartic_dom_sf"/>
</dbReference>
<dbReference type="PANTHER" id="PTHR47966">
    <property type="entry name" value="BETA-SITE APP-CLEAVING ENZYME, ISOFORM A-RELATED"/>
    <property type="match status" value="1"/>
</dbReference>
<evidence type="ECO:0000313" key="5">
    <source>
        <dbReference type="EMBL" id="KAK3676679.1"/>
    </source>
</evidence>
<keyword evidence="3" id="KW-0812">Transmembrane</keyword>
<keyword evidence="3" id="KW-1133">Transmembrane helix</keyword>